<dbReference type="PANTHER" id="PTHR35796">
    <property type="entry name" value="HYPOTHETICAL CYTOSOLIC PROTEIN"/>
    <property type="match status" value="1"/>
</dbReference>
<evidence type="ECO:0000313" key="3">
    <source>
        <dbReference type="Proteomes" id="UP001259832"/>
    </source>
</evidence>
<evidence type="ECO:0008006" key="4">
    <source>
        <dbReference type="Google" id="ProtNLM"/>
    </source>
</evidence>
<dbReference type="Proteomes" id="UP001259832">
    <property type="component" value="Unassembled WGS sequence"/>
</dbReference>
<proteinExistence type="predicted"/>
<organism evidence="2 3">
    <name type="scientific">Phytophthora citrophthora</name>
    <dbReference type="NCBI Taxonomy" id="4793"/>
    <lineage>
        <taxon>Eukaryota</taxon>
        <taxon>Sar</taxon>
        <taxon>Stramenopiles</taxon>
        <taxon>Oomycota</taxon>
        <taxon>Peronosporomycetes</taxon>
        <taxon>Peronosporales</taxon>
        <taxon>Peronosporaceae</taxon>
        <taxon>Phytophthora</taxon>
    </lineage>
</organism>
<protein>
    <recommendedName>
        <fullName evidence="4">M96 mating-specific protein family</fullName>
    </recommendedName>
</protein>
<evidence type="ECO:0000313" key="2">
    <source>
        <dbReference type="EMBL" id="KAK1934606.1"/>
    </source>
</evidence>
<sequence length="475" mass="53019">MNVPITSTHAPSQAVDEDLIEALGFFSEDVSVPTQVSSTPLDLGACSTTKFSEQEPTDEAVHAILLSLEVQDLFSDEQDKAVHSPVSVKSSDSSSSPVQQQEKQTSPKKIDRRLRPYSTCKRRNRRRPKHELEYLRTKVLELQEELEALNKAEVGSPSAVSQEATLAKTGLSSWKEIAERQKHEVDSSFAENRRLRNRLLGQLQVARVLEAAIDEHQKETGGSIRGVGWPVPLTSTDHEVFVQLNDSVEKQIAEINTVFTTSGLSKVLHELTGGLEFKREANGVSIRHEETRLLPFAMQSLHQALWNCLHSGAVVKQTHAQMLTQDHSNLIIRETIELAKSRINVLKRAVFRRHIEKNRVVFVWSSSVEIDGSVSVRLREKGWSTCSTFDFYRGVDAGASSSSNFVQGCMARMAVQLTPEMTAFQSDLEAQRHIGEMTDLIVGTYRQNFGLIHEVVEKVLVKPSRPTPSPSFAIC</sequence>
<feature type="region of interest" description="Disordered" evidence="1">
    <location>
        <begin position="79"/>
        <end position="128"/>
    </location>
</feature>
<feature type="compositionally biased region" description="Low complexity" evidence="1">
    <location>
        <begin position="84"/>
        <end position="101"/>
    </location>
</feature>
<comment type="caution">
    <text evidence="2">The sequence shown here is derived from an EMBL/GenBank/DDBJ whole genome shotgun (WGS) entry which is preliminary data.</text>
</comment>
<evidence type="ECO:0000256" key="1">
    <source>
        <dbReference type="SAM" id="MobiDB-lite"/>
    </source>
</evidence>
<keyword evidence="3" id="KW-1185">Reference proteome</keyword>
<reference evidence="2" key="1">
    <citation type="submission" date="2023-08" db="EMBL/GenBank/DDBJ databases">
        <title>Reference Genome Resource for the Citrus Pathogen Phytophthora citrophthora.</title>
        <authorList>
            <person name="Moller H."/>
            <person name="Coetzee B."/>
            <person name="Rose L.J."/>
            <person name="Van Niekerk J.M."/>
        </authorList>
    </citation>
    <scope>NUCLEOTIDE SEQUENCE</scope>
    <source>
        <strain evidence="2">STE-U-9442</strain>
    </source>
</reference>
<dbReference type="AlphaFoldDB" id="A0AAD9GA10"/>
<name>A0AAD9GA10_9STRA</name>
<gene>
    <name evidence="2" type="ORF">P3T76_011215</name>
</gene>
<dbReference type="PANTHER" id="PTHR35796:SF3">
    <property type="entry name" value="BHLH DOMAIN-CONTAINING PROTEIN"/>
    <property type="match status" value="1"/>
</dbReference>
<accession>A0AAD9GA10</accession>
<dbReference type="EMBL" id="JASMQC010000025">
    <property type="protein sequence ID" value="KAK1934606.1"/>
    <property type="molecule type" value="Genomic_DNA"/>
</dbReference>